<protein>
    <recommendedName>
        <fullName evidence="3">Excreted virulence factor EspC, type VII ESX diderm</fullName>
    </recommendedName>
</protein>
<dbReference type="AlphaFoldDB" id="A0A2Y8ZX81"/>
<dbReference type="OrthoDB" id="4829084at2"/>
<gene>
    <name evidence="1" type="ORF">SAMN05216184_101239</name>
</gene>
<organism evidence="1 2">
    <name type="scientific">Georgenia satyanarayanai</name>
    <dbReference type="NCBI Taxonomy" id="860221"/>
    <lineage>
        <taxon>Bacteria</taxon>
        <taxon>Bacillati</taxon>
        <taxon>Actinomycetota</taxon>
        <taxon>Actinomycetes</taxon>
        <taxon>Micrococcales</taxon>
        <taxon>Bogoriellaceae</taxon>
        <taxon>Georgenia</taxon>
    </lineage>
</organism>
<keyword evidence="2" id="KW-1185">Reference proteome</keyword>
<dbReference type="RefSeq" id="WP_110850758.1">
    <property type="nucleotide sequence ID" value="NZ_QKLZ01000001.1"/>
</dbReference>
<dbReference type="Proteomes" id="UP000250222">
    <property type="component" value="Unassembled WGS sequence"/>
</dbReference>
<proteinExistence type="predicted"/>
<evidence type="ECO:0000313" key="1">
    <source>
        <dbReference type="EMBL" id="SSA36575.1"/>
    </source>
</evidence>
<name>A0A2Y8ZX81_9MICO</name>
<evidence type="ECO:0008006" key="3">
    <source>
        <dbReference type="Google" id="ProtNLM"/>
    </source>
</evidence>
<dbReference type="EMBL" id="UETB01000001">
    <property type="protein sequence ID" value="SSA36575.1"/>
    <property type="molecule type" value="Genomic_DNA"/>
</dbReference>
<reference evidence="1 2" key="1">
    <citation type="submission" date="2016-10" db="EMBL/GenBank/DDBJ databases">
        <authorList>
            <person name="Cai Z."/>
        </authorList>
    </citation>
    <scope>NUCLEOTIDE SEQUENCE [LARGE SCALE GENOMIC DNA]</scope>
    <source>
        <strain evidence="1 2">CGMCC 1.10826</strain>
    </source>
</reference>
<dbReference type="InterPro" id="IPR045436">
    <property type="entry name" value="DUF6507"/>
</dbReference>
<evidence type="ECO:0000313" key="2">
    <source>
        <dbReference type="Proteomes" id="UP000250222"/>
    </source>
</evidence>
<accession>A0A2Y8ZX81</accession>
<dbReference type="Pfam" id="PF20117">
    <property type="entry name" value="DUF6507"/>
    <property type="match status" value="1"/>
</dbReference>
<sequence>MGKWRINPEGVGTVLSGVGTVAGTLSEDIEALPAPVEEAVIATGSSPVIADALYGFFEHISPTLESIGNRIQNGINGAGRATEAYDEGHTDMAAEIQAAAAAAGGDTLWQPEGQ</sequence>